<protein>
    <recommendedName>
        <fullName evidence="4">Leucine-binding protein domain-containing protein</fullName>
    </recommendedName>
</protein>
<dbReference type="InterPro" id="IPR028082">
    <property type="entry name" value="Peripla_BP_I"/>
</dbReference>
<dbReference type="Proteomes" id="UP000236178">
    <property type="component" value="Unassembled WGS sequence"/>
</dbReference>
<proteinExistence type="predicted"/>
<organism evidence="2 3">
    <name type="scientific">Streptomyces populi</name>
    <dbReference type="NCBI Taxonomy" id="2058924"/>
    <lineage>
        <taxon>Bacteria</taxon>
        <taxon>Bacillati</taxon>
        <taxon>Actinomycetota</taxon>
        <taxon>Actinomycetes</taxon>
        <taxon>Kitasatosporales</taxon>
        <taxon>Streptomycetaceae</taxon>
        <taxon>Streptomyces</taxon>
    </lineage>
</organism>
<name>A0A2I0SXX2_9ACTN</name>
<accession>A0A2I0SXX2</accession>
<dbReference type="Gene3D" id="3.40.50.2300">
    <property type="match status" value="2"/>
</dbReference>
<evidence type="ECO:0008006" key="4">
    <source>
        <dbReference type="Google" id="ProtNLM"/>
    </source>
</evidence>
<gene>
    <name evidence="2" type="ORF">CW362_02200</name>
</gene>
<dbReference type="EMBL" id="PJOS01000002">
    <property type="protein sequence ID" value="PKT74794.1"/>
    <property type="molecule type" value="Genomic_DNA"/>
</dbReference>
<reference evidence="2 3" key="1">
    <citation type="submission" date="2017-12" db="EMBL/GenBank/DDBJ databases">
        <title>Streptomyces populusis sp. nov., a novel endophytic actinobacterium isolated from stems of Populus adenopoda Maxim.</title>
        <authorList>
            <person name="Wang Z."/>
        </authorList>
    </citation>
    <scope>NUCLEOTIDE SEQUENCE [LARGE SCALE GENOMIC DNA]</scope>
    <source>
        <strain evidence="2 3">A249</strain>
    </source>
</reference>
<dbReference type="RefSeq" id="WP_103547549.1">
    <property type="nucleotide sequence ID" value="NZ_KZ626841.1"/>
</dbReference>
<evidence type="ECO:0000313" key="2">
    <source>
        <dbReference type="EMBL" id="PKT74794.1"/>
    </source>
</evidence>
<sequence>MPQHHRTNENDLVLPSGFDDIVRVIDRYVVDRRTGVPHGRQHPRHRLPALLLTREPAPGTTADGATAPGAPPADTGQGEPDPALPDLVHLYHHRLVRLDTGGTGHLASLAPHALVDEELLACEHPGEGAEERDGPHVRLLDRVARQLRVTMPDGSGTLRLPEFDACLSVLRAAVVDGDVRDERRALRDRIYDKYAWKFGFAAEVGALGEELGARHWSAVTKLVTTPLAWLWRWSYGVRIDRGARLRWVGGMLDEPGRSFLNAALSLRDAHLRSRAQDRADREGPADAGAPVVPAGSAASAVSARDEAVVRQVLLTALIHDLARAARPPVWSARRPRRRWPFVLLLPTVGGDGSPSRKLLNSFSAVAEETGNCPLLVLGAATADIPPYAVGLPRPGVPSQNPGPSTYGATARAVASVLAAGASGQQVEAVRAVPLSRVPDNGTSAERPAAQRTVRSRERRASDWLRPVVAAAAVLAVVAAGLFQVPWPGAAPTGTEAAPAPRATDTWCPKVGTGERVGITDGSDDCELAHGLYADELRSLEARLGRQNAEVDRSRPYRTLVFFAPLSVGSTSRRAVPTGLQMLRGALLAQHQANKLLLKSQMPIRLLVANAGEYFTFGSRGGLNTKNHSGVDVARMIIDRIQRDRIAGVIGLTQSRPESLQAAIELDAQGVTVLGTGVSGQPMVEGDSPVSYFQLSAPDERVARVMASFARRSPRLAALTKIPQGHTAPAAVLVFDPHDHYFSVDLKKRFIRNYGSAGPVYPVPYGESSKDAQTPSVAAGICALVRRTDGFVLYAGRSSVMYDLFYYLQKDKECRTHRGRIAVLAESAAPSLVLHPELMAQQYGSLSLFYNQFSLPDDKGAFATDFRKEYAVPSDSDAAAGYDALNVFFTVMNDIAVTDPKFTPSAVVTYLQSTGVTNFVGESGIMTFGKGHKYPVNKEIDIREITADGKKVTDLTCGAVAAEEKPVTRWGPSGDFLCPDDD</sequence>
<dbReference type="OrthoDB" id="3890735at2"/>
<dbReference type="SUPFAM" id="SSF53822">
    <property type="entry name" value="Periplasmic binding protein-like I"/>
    <property type="match status" value="1"/>
</dbReference>
<feature type="compositionally biased region" description="Low complexity" evidence="1">
    <location>
        <begin position="56"/>
        <end position="76"/>
    </location>
</feature>
<dbReference type="AlphaFoldDB" id="A0A2I0SXX2"/>
<feature type="region of interest" description="Disordered" evidence="1">
    <location>
        <begin position="55"/>
        <end position="83"/>
    </location>
</feature>
<comment type="caution">
    <text evidence="2">The sequence shown here is derived from an EMBL/GenBank/DDBJ whole genome shotgun (WGS) entry which is preliminary data.</text>
</comment>
<evidence type="ECO:0000313" key="3">
    <source>
        <dbReference type="Proteomes" id="UP000236178"/>
    </source>
</evidence>
<keyword evidence="3" id="KW-1185">Reference proteome</keyword>
<evidence type="ECO:0000256" key="1">
    <source>
        <dbReference type="SAM" id="MobiDB-lite"/>
    </source>
</evidence>